<evidence type="ECO:0000313" key="3">
    <source>
        <dbReference type="EMBL" id="MCS6521630.1"/>
    </source>
</evidence>
<feature type="transmembrane region" description="Helical" evidence="2">
    <location>
        <begin position="39"/>
        <end position="60"/>
    </location>
</feature>
<keyword evidence="4" id="KW-1185">Reference proteome</keyword>
<accession>A0ABT2HEI8</accession>
<evidence type="ECO:0000256" key="2">
    <source>
        <dbReference type="SAM" id="Phobius"/>
    </source>
</evidence>
<feature type="region of interest" description="Disordered" evidence="1">
    <location>
        <begin position="1"/>
        <end position="26"/>
    </location>
</feature>
<feature type="transmembrane region" description="Helical" evidence="2">
    <location>
        <begin position="66"/>
        <end position="85"/>
    </location>
</feature>
<dbReference type="RefSeq" id="WP_167510097.1">
    <property type="nucleotide sequence ID" value="NZ_JANVAD010000001.1"/>
</dbReference>
<feature type="transmembrane region" description="Helical" evidence="2">
    <location>
        <begin position="483"/>
        <end position="509"/>
    </location>
</feature>
<keyword evidence="2" id="KW-1133">Transmembrane helix</keyword>
<feature type="transmembrane region" description="Helical" evidence="2">
    <location>
        <begin position="540"/>
        <end position="561"/>
    </location>
</feature>
<feature type="transmembrane region" description="Helical" evidence="2">
    <location>
        <begin position="355"/>
        <end position="377"/>
    </location>
</feature>
<keyword evidence="2" id="KW-0472">Membrane</keyword>
<feature type="transmembrane region" description="Helical" evidence="2">
    <location>
        <begin position="436"/>
        <end position="463"/>
    </location>
</feature>
<organism evidence="3 4">
    <name type="scientific">Curtobacterium citreum</name>
    <dbReference type="NCBI Taxonomy" id="2036"/>
    <lineage>
        <taxon>Bacteria</taxon>
        <taxon>Bacillati</taxon>
        <taxon>Actinomycetota</taxon>
        <taxon>Actinomycetes</taxon>
        <taxon>Micrococcales</taxon>
        <taxon>Microbacteriaceae</taxon>
        <taxon>Curtobacterium</taxon>
    </lineage>
</organism>
<dbReference type="GeneID" id="95324544"/>
<comment type="caution">
    <text evidence="3">The sequence shown here is derived from an EMBL/GenBank/DDBJ whole genome shotgun (WGS) entry which is preliminary data.</text>
</comment>
<dbReference type="EMBL" id="JANVAD010000001">
    <property type="protein sequence ID" value="MCS6521630.1"/>
    <property type="molecule type" value="Genomic_DNA"/>
</dbReference>
<gene>
    <name evidence="3" type="ORF">NYQ28_03505</name>
</gene>
<feature type="transmembrane region" description="Helical" evidence="2">
    <location>
        <begin position="92"/>
        <end position="117"/>
    </location>
</feature>
<name>A0ABT2HEI8_9MICO</name>
<feature type="transmembrane region" description="Helical" evidence="2">
    <location>
        <begin position="582"/>
        <end position="603"/>
    </location>
</feature>
<evidence type="ECO:0000256" key="1">
    <source>
        <dbReference type="SAM" id="MobiDB-lite"/>
    </source>
</evidence>
<feature type="transmembrane region" description="Helical" evidence="2">
    <location>
        <begin position="516"/>
        <end position="534"/>
    </location>
</feature>
<protein>
    <submittedName>
        <fullName evidence="3">Uncharacterized protein</fullName>
    </submittedName>
</protein>
<keyword evidence="2" id="KW-0812">Transmembrane</keyword>
<evidence type="ECO:0000313" key="4">
    <source>
        <dbReference type="Proteomes" id="UP001652264"/>
    </source>
</evidence>
<feature type="transmembrane region" description="Helical" evidence="2">
    <location>
        <begin position="331"/>
        <end position="349"/>
    </location>
</feature>
<feature type="transmembrane region" description="Helical" evidence="2">
    <location>
        <begin position="227"/>
        <end position="246"/>
    </location>
</feature>
<dbReference type="Proteomes" id="UP001652264">
    <property type="component" value="Unassembled WGS sequence"/>
</dbReference>
<proteinExistence type="predicted"/>
<sequence length="749" mass="77939">MSRGTATPAVGAHVATGPASARRREGVDADDVMGPGARLAAAGVVVVALVAVALGAGLHVPVLRGSATVVFLFALLGVAPLLLVRPMPLARFVLLAVAGSITGTIGIGYTMATVGWWHPAVPFAVVVVLTSAVLASTVLRDLQQLRRRERRPAPAPLTESVRTGSGRIVLGGTVLGLATVVVAAVTHVGDPVPAGLFGRLGIGLPVGLAVLVAAAVVAFVRGRAVAVPVVALGLAVQLAQAITYGMPTVTAAARHVGVLEYIRQFGRTDPASDIFQTWSGLFAGGAWAADVGGIVNAMTIAAWVPVLLAGVTTLGVGVLAAHWLPGRRRPWIAAFLTAMTGSLNTTYFSPQSTGVLLVVAMLVLATGPLLETAAAVADGSVQRVLRPRTVRLPQVLAIAVIGVVLVVTHQISPYLAVAALGVLVVFRLLRPWWLPLVVLVPAVVFAALNGDVLGRFLSLSAIGKVFDNVQPPEHDMTVLPKPLVTGLAFDVPAATLVLVGLVAVVTVLVRRDRLHWGLLAAAASPISLLVATNYGQEGIFRVVLFATPWLAVLAAGLPLPAGRWARVGTAVRAALRPAAARYVLAAAGVTALVAVGAFGQTALDWNRVTTRSESAATQWYDRTAPKGSVMLLTGSGNAVPGNTGARYFDVDYVSREALGPYPSGTGYDPDADVSTLTRQFVARTTATKYYALVAAPMGAYDERYGYQRYPDYERLADAMASSPYWHRVWSSGTTAVYELTTAGMRHAAS</sequence>
<reference evidence="3 4" key="1">
    <citation type="submission" date="2022-08" db="EMBL/GenBank/DDBJ databases">
        <title>Taxonomy of Curtobacterium flaccumfaciens.</title>
        <authorList>
            <person name="Osdaghi E."/>
            <person name="Taghavi S.M."/>
            <person name="Hamidizade M."/>
            <person name="Abachi H."/>
            <person name="Fazliarab A."/>
            <person name="Baeyen S."/>
            <person name="Portier P."/>
            <person name="Van Vaerenbergh J."/>
            <person name="Jacques M.-A."/>
        </authorList>
    </citation>
    <scope>NUCLEOTIDE SEQUENCE [LARGE SCALE GENOMIC DNA]</scope>
    <source>
        <strain evidence="3 4">LMG8786T</strain>
    </source>
</reference>
<feature type="transmembrane region" description="Helical" evidence="2">
    <location>
        <begin position="389"/>
        <end position="407"/>
    </location>
</feature>
<feature type="transmembrane region" description="Helical" evidence="2">
    <location>
        <begin position="200"/>
        <end position="220"/>
    </location>
</feature>
<feature type="transmembrane region" description="Helical" evidence="2">
    <location>
        <begin position="300"/>
        <end position="324"/>
    </location>
</feature>
<feature type="transmembrane region" description="Helical" evidence="2">
    <location>
        <begin position="123"/>
        <end position="142"/>
    </location>
</feature>
<feature type="transmembrane region" description="Helical" evidence="2">
    <location>
        <begin position="168"/>
        <end position="188"/>
    </location>
</feature>